<name>A0A1Z5K7R5_FISSO</name>
<keyword evidence="1" id="KW-1133">Transmembrane helix</keyword>
<accession>A0A1Z5K7R5</accession>
<evidence type="ECO:0000256" key="1">
    <source>
        <dbReference type="SAM" id="Phobius"/>
    </source>
</evidence>
<dbReference type="EMBL" id="BDSP01000176">
    <property type="protein sequence ID" value="GAX21978.1"/>
    <property type="molecule type" value="Genomic_DNA"/>
</dbReference>
<reference evidence="2 3" key="1">
    <citation type="journal article" date="2015" name="Plant Cell">
        <title>Oil accumulation by the oleaginous diatom Fistulifera solaris as revealed by the genome and transcriptome.</title>
        <authorList>
            <person name="Tanaka T."/>
            <person name="Maeda Y."/>
            <person name="Veluchamy A."/>
            <person name="Tanaka M."/>
            <person name="Abida H."/>
            <person name="Marechal E."/>
            <person name="Bowler C."/>
            <person name="Muto M."/>
            <person name="Sunaga Y."/>
            <person name="Tanaka M."/>
            <person name="Yoshino T."/>
            <person name="Taniguchi T."/>
            <person name="Fukuda Y."/>
            <person name="Nemoto M."/>
            <person name="Matsumoto M."/>
            <person name="Wong P.S."/>
            <person name="Aburatani S."/>
            <person name="Fujibuchi W."/>
        </authorList>
    </citation>
    <scope>NUCLEOTIDE SEQUENCE [LARGE SCALE GENOMIC DNA]</scope>
    <source>
        <strain evidence="2 3">JPCC DA0580</strain>
    </source>
</reference>
<dbReference type="AlphaFoldDB" id="A0A1Z5K7R5"/>
<protein>
    <submittedName>
        <fullName evidence="2">Uncharacterized protein</fullName>
    </submittedName>
</protein>
<feature type="transmembrane region" description="Helical" evidence="1">
    <location>
        <begin position="224"/>
        <end position="244"/>
    </location>
</feature>
<keyword evidence="1" id="KW-0472">Membrane</keyword>
<proteinExistence type="predicted"/>
<dbReference type="Proteomes" id="UP000198406">
    <property type="component" value="Unassembled WGS sequence"/>
</dbReference>
<dbReference type="InParanoid" id="A0A1Z5K7R5"/>
<sequence length="282" mass="31153">MGDHVYRRCTFALIPFQHHAIVLDIWKINPEEDGDECAWMLKVFDFSRHPEDVQAILPESPRVILSSPQKKRKDGLRVYESPAQHWQKVIYGAPIQRHLFSSSGTCTAAKSDAPGLIRARVQFLLEHAADEIVDASHEGSPTALLPEYAWFYANSECVAVWCKTGTWATMQAVSWLTWTALGQIKSAATIAGVAAATQVAVPAAGLWGWLGYTAQASLLTVQPALAPAIAAYGAVTVAVPAVWWHRARNQWQSITVRLNEAFWKAAMDDPDLFADGITLWSE</sequence>
<organism evidence="2 3">
    <name type="scientific">Fistulifera solaris</name>
    <name type="common">Oleaginous diatom</name>
    <dbReference type="NCBI Taxonomy" id="1519565"/>
    <lineage>
        <taxon>Eukaryota</taxon>
        <taxon>Sar</taxon>
        <taxon>Stramenopiles</taxon>
        <taxon>Ochrophyta</taxon>
        <taxon>Bacillariophyta</taxon>
        <taxon>Bacillariophyceae</taxon>
        <taxon>Bacillariophycidae</taxon>
        <taxon>Naviculales</taxon>
        <taxon>Naviculaceae</taxon>
        <taxon>Fistulifera</taxon>
    </lineage>
</organism>
<evidence type="ECO:0000313" key="3">
    <source>
        <dbReference type="Proteomes" id="UP000198406"/>
    </source>
</evidence>
<gene>
    <name evidence="2" type="ORF">FisN_25Hh222</name>
</gene>
<keyword evidence="3" id="KW-1185">Reference proteome</keyword>
<comment type="caution">
    <text evidence="2">The sequence shown here is derived from an EMBL/GenBank/DDBJ whole genome shotgun (WGS) entry which is preliminary data.</text>
</comment>
<dbReference type="Gene3D" id="3.90.1720.10">
    <property type="entry name" value="endopeptidase domain like (from Nostoc punctiforme)"/>
    <property type="match status" value="1"/>
</dbReference>
<dbReference type="OrthoDB" id="43511at2759"/>
<evidence type="ECO:0000313" key="2">
    <source>
        <dbReference type="EMBL" id="GAX21978.1"/>
    </source>
</evidence>
<keyword evidence="1" id="KW-0812">Transmembrane</keyword>
<feature type="transmembrane region" description="Helical" evidence="1">
    <location>
        <begin position="190"/>
        <end position="212"/>
    </location>
</feature>